<sequence>MGAVLQLCAFEAGWPPRLSPSLAGAPGWFALDWTAGQRAALYVACEKDTLRALLTGVRPAIVNLDWRRLLR</sequence>
<accession>A0A1E7KUH9</accession>
<organism evidence="1 2">
    <name type="scientific">Streptomyces nanshensis</name>
    <dbReference type="NCBI Taxonomy" id="518642"/>
    <lineage>
        <taxon>Bacteria</taxon>
        <taxon>Bacillati</taxon>
        <taxon>Actinomycetota</taxon>
        <taxon>Actinomycetes</taxon>
        <taxon>Kitasatosporales</taxon>
        <taxon>Streptomycetaceae</taxon>
        <taxon>Streptomyces</taxon>
    </lineage>
</organism>
<dbReference type="EMBL" id="LJGW01000497">
    <property type="protein sequence ID" value="OEV07586.1"/>
    <property type="molecule type" value="Genomic_DNA"/>
</dbReference>
<comment type="caution">
    <text evidence="1">The sequence shown here is derived from an EMBL/GenBank/DDBJ whole genome shotgun (WGS) entry which is preliminary data.</text>
</comment>
<evidence type="ECO:0000313" key="1">
    <source>
        <dbReference type="EMBL" id="OEV07586.1"/>
    </source>
</evidence>
<evidence type="ECO:0000313" key="2">
    <source>
        <dbReference type="Proteomes" id="UP000176005"/>
    </source>
</evidence>
<dbReference type="AlphaFoldDB" id="A0A1E7KUH9"/>
<keyword evidence="2" id="KW-1185">Reference proteome</keyword>
<reference evidence="1 2" key="1">
    <citation type="journal article" date="2016" name="Front. Microbiol.">
        <title>Comparative Genomics Analysis of Streptomyces Species Reveals Their Adaptation to the Marine Environment and Their Diversity at the Genomic Level.</title>
        <authorList>
            <person name="Tian X."/>
            <person name="Zhang Z."/>
            <person name="Yang T."/>
            <person name="Chen M."/>
            <person name="Li J."/>
            <person name="Chen F."/>
            <person name="Yang J."/>
            <person name="Li W."/>
            <person name="Zhang B."/>
            <person name="Zhang Z."/>
            <person name="Wu J."/>
            <person name="Zhang C."/>
            <person name="Long L."/>
            <person name="Xiao J."/>
        </authorList>
    </citation>
    <scope>NUCLEOTIDE SEQUENCE [LARGE SCALE GENOMIC DNA]</scope>
    <source>
        <strain evidence="1 2">SCSIO 10429</strain>
    </source>
</reference>
<name>A0A1E7KUH9_9ACTN</name>
<protein>
    <submittedName>
        <fullName evidence="1">Uncharacterized protein</fullName>
    </submittedName>
</protein>
<dbReference type="Proteomes" id="UP000176005">
    <property type="component" value="Unassembled WGS sequence"/>
</dbReference>
<dbReference type="RefSeq" id="WP_070020073.1">
    <property type="nucleotide sequence ID" value="NZ_LJGW01000497.1"/>
</dbReference>
<proteinExistence type="predicted"/>
<gene>
    <name evidence="1" type="ORF">AN218_28990</name>
</gene>